<dbReference type="OrthoDB" id="288943at2"/>
<name>A0A517XZA2_9BACT</name>
<dbReference type="Proteomes" id="UP000319576">
    <property type="component" value="Chromosome"/>
</dbReference>
<evidence type="ECO:0000256" key="2">
    <source>
        <dbReference type="SAM" id="Phobius"/>
    </source>
</evidence>
<feature type="compositionally biased region" description="Pro residues" evidence="1">
    <location>
        <begin position="137"/>
        <end position="151"/>
    </location>
</feature>
<keyword evidence="2" id="KW-1133">Transmembrane helix</keyword>
<evidence type="ECO:0008006" key="5">
    <source>
        <dbReference type="Google" id="ProtNLM"/>
    </source>
</evidence>
<feature type="transmembrane region" description="Helical" evidence="2">
    <location>
        <begin position="369"/>
        <end position="387"/>
    </location>
</feature>
<feature type="transmembrane region" description="Helical" evidence="2">
    <location>
        <begin position="315"/>
        <end position="334"/>
    </location>
</feature>
<evidence type="ECO:0000256" key="1">
    <source>
        <dbReference type="SAM" id="MobiDB-lite"/>
    </source>
</evidence>
<proteinExistence type="predicted"/>
<organism evidence="3 4">
    <name type="scientific">Urbifossiella limnaea</name>
    <dbReference type="NCBI Taxonomy" id="2528023"/>
    <lineage>
        <taxon>Bacteria</taxon>
        <taxon>Pseudomonadati</taxon>
        <taxon>Planctomycetota</taxon>
        <taxon>Planctomycetia</taxon>
        <taxon>Gemmatales</taxon>
        <taxon>Gemmataceae</taxon>
        <taxon>Urbifossiella</taxon>
    </lineage>
</organism>
<dbReference type="RefSeq" id="WP_145242904.1">
    <property type="nucleotide sequence ID" value="NZ_CP036273.1"/>
</dbReference>
<sequence>MFRYRCPHCTKLLSAPEVRAGKTTVCSKCSQPLTIPGDKADWLNDRGEPLLASPTIVIRTPPPLAAPAPPPTATSAEADNDVLGALVAGDLLAPVDQPHSGIFDLDVAGPPGMSSALNALLGHSDPELVAPASVVLPTPPPEATPPEPPPVVVSTVAQQPEPTPTPPPPERTRFPTPPPRALPRRASVMPDVAPAAVATRQRAAGVQPFAPQVSPSGRHPQPDWETPSQGSPRPRLVAATPAPPRPAPGDAVVVGSRTQQDVVVLLSAALASRMKPPPKPRRDLNLSTALWLLATGVAVGLLAVTLFTPRDFAAAALWVGGAEVFVGYVWIVWLTAKRDWVRGVLAAVPPLTLYYLGQWKYARLRPLRFVATGAAVAAVAYFSGAVLPHTRTLAGGGAGAVDVPPEVDVAARRKVDQLRYHRDNRNYPVLVKLLRELATTDAVYSAEAKDRDELRAETKALCDHPDAEVRVEALPAFARWGSSDEARDRCLAAVRSDNPDARMMALQLLPKWPTDRVAAAVVTRMQQRPCLEATAARKALTTIGGGVAERAAVPLLGEQYEQNVRIAATDVLADERVASASALQALRDASRNSGDSAVRAAAMSAVGRAEAILHKK</sequence>
<keyword evidence="2" id="KW-0812">Transmembrane</keyword>
<keyword evidence="4" id="KW-1185">Reference proteome</keyword>
<dbReference type="InterPro" id="IPR016024">
    <property type="entry name" value="ARM-type_fold"/>
</dbReference>
<accession>A0A517XZA2</accession>
<protein>
    <recommendedName>
        <fullName evidence="5">HEAT repeat domain-containing protein</fullName>
    </recommendedName>
</protein>
<dbReference type="KEGG" id="uli:ETAA1_48250"/>
<evidence type="ECO:0000313" key="4">
    <source>
        <dbReference type="Proteomes" id="UP000319576"/>
    </source>
</evidence>
<feature type="region of interest" description="Disordered" evidence="1">
    <location>
        <begin position="131"/>
        <end position="252"/>
    </location>
</feature>
<feature type="compositionally biased region" description="Low complexity" evidence="1">
    <location>
        <begin position="192"/>
        <end position="207"/>
    </location>
</feature>
<feature type="compositionally biased region" description="Pro residues" evidence="1">
    <location>
        <begin position="161"/>
        <end position="181"/>
    </location>
</feature>
<dbReference type="Gene3D" id="1.25.10.10">
    <property type="entry name" value="Leucine-rich Repeat Variant"/>
    <property type="match status" value="1"/>
</dbReference>
<dbReference type="AlphaFoldDB" id="A0A517XZA2"/>
<dbReference type="SUPFAM" id="SSF48371">
    <property type="entry name" value="ARM repeat"/>
    <property type="match status" value="1"/>
</dbReference>
<gene>
    <name evidence="3" type="ORF">ETAA1_48250</name>
</gene>
<feature type="transmembrane region" description="Helical" evidence="2">
    <location>
        <begin position="289"/>
        <end position="308"/>
    </location>
</feature>
<dbReference type="InterPro" id="IPR011989">
    <property type="entry name" value="ARM-like"/>
</dbReference>
<dbReference type="EMBL" id="CP036273">
    <property type="protein sequence ID" value="QDU22837.1"/>
    <property type="molecule type" value="Genomic_DNA"/>
</dbReference>
<evidence type="ECO:0000313" key="3">
    <source>
        <dbReference type="EMBL" id="QDU22837.1"/>
    </source>
</evidence>
<reference evidence="3 4" key="1">
    <citation type="submission" date="2019-02" db="EMBL/GenBank/DDBJ databases">
        <title>Deep-cultivation of Planctomycetes and their phenomic and genomic characterization uncovers novel biology.</title>
        <authorList>
            <person name="Wiegand S."/>
            <person name="Jogler M."/>
            <person name="Boedeker C."/>
            <person name="Pinto D."/>
            <person name="Vollmers J."/>
            <person name="Rivas-Marin E."/>
            <person name="Kohn T."/>
            <person name="Peeters S.H."/>
            <person name="Heuer A."/>
            <person name="Rast P."/>
            <person name="Oberbeckmann S."/>
            <person name="Bunk B."/>
            <person name="Jeske O."/>
            <person name="Meyerdierks A."/>
            <person name="Storesund J.E."/>
            <person name="Kallscheuer N."/>
            <person name="Luecker S."/>
            <person name="Lage O.M."/>
            <person name="Pohl T."/>
            <person name="Merkel B.J."/>
            <person name="Hornburger P."/>
            <person name="Mueller R.-W."/>
            <person name="Bruemmer F."/>
            <person name="Labrenz M."/>
            <person name="Spormann A.M."/>
            <person name="Op den Camp H."/>
            <person name="Overmann J."/>
            <person name="Amann R."/>
            <person name="Jetten M.S.M."/>
            <person name="Mascher T."/>
            <person name="Medema M.H."/>
            <person name="Devos D.P."/>
            <person name="Kaster A.-K."/>
            <person name="Ovreas L."/>
            <person name="Rohde M."/>
            <person name="Galperin M.Y."/>
            <person name="Jogler C."/>
        </authorList>
    </citation>
    <scope>NUCLEOTIDE SEQUENCE [LARGE SCALE GENOMIC DNA]</scope>
    <source>
        <strain evidence="3 4">ETA_A1</strain>
    </source>
</reference>
<keyword evidence="2" id="KW-0472">Membrane</keyword>